<feature type="transmembrane region" description="Helical" evidence="5">
    <location>
        <begin position="309"/>
        <end position="332"/>
    </location>
</feature>
<dbReference type="GO" id="GO:0005886">
    <property type="term" value="C:plasma membrane"/>
    <property type="evidence" value="ECO:0007669"/>
    <property type="project" value="TreeGrafter"/>
</dbReference>
<reference evidence="6" key="1">
    <citation type="submission" date="2020-05" db="EMBL/GenBank/DDBJ databases">
        <title>Phylogenomic resolution of chytrid fungi.</title>
        <authorList>
            <person name="Stajich J.E."/>
            <person name="Amses K."/>
            <person name="Simmons R."/>
            <person name="Seto K."/>
            <person name="Myers J."/>
            <person name="Bonds A."/>
            <person name="Quandt C.A."/>
            <person name="Barry K."/>
            <person name="Liu P."/>
            <person name="Grigoriev I."/>
            <person name="Longcore J.E."/>
            <person name="James T.Y."/>
        </authorList>
    </citation>
    <scope>NUCLEOTIDE SEQUENCE</scope>
    <source>
        <strain evidence="6">PLAUS21</strain>
    </source>
</reference>
<feature type="transmembrane region" description="Helical" evidence="5">
    <location>
        <begin position="507"/>
        <end position="528"/>
    </location>
</feature>
<comment type="subcellular location">
    <subcellularLocation>
        <location evidence="1">Membrane</location>
        <topology evidence="1">Multi-pass membrane protein</topology>
    </subcellularLocation>
</comment>
<feature type="transmembrane region" description="Helical" evidence="5">
    <location>
        <begin position="47"/>
        <end position="66"/>
    </location>
</feature>
<sequence>MSEAIVENGDHIIIPQSSTQNLREEEDIQENDIPMEQLTAFQKTKKFIMTLAGFVGPGFMVAVGYLDPGNWATDLAAGSQYGYLLLFIILLSNLMAVLLQSMCVRLGVVKGLDLAQLCRRVFPRWAYLILYVLTELAIMATDLAEVIGSAIALKLLFKIPMFWGVLVTAADVMMILFAWKPENFRYFEFLIFGLVFTCAICLFIVTGKSNPVFSDVMYGFLPKWDIITAPGALYVSVGIIGATVMPHNLYLHSSIVQQRSGFKANHAEEVNEVSSNGDANSLIRETDTQLVSRLRNIPTFLQMSWLDSAIALTFALFVNASILIISSANFYTIGRTDIAEIPDAFNLIGELLGSAFATVFATALLISGQSSTITGTMAGQIIMEGFLGGEIKIQPWVRRLVTRLLAITPPLICIVWFGENRLNDLLILSQIVLSLQLPFAVWPLIYFTSSKQFMTVTFVNDEAEWNGNELANEEHSNIFANEDELVELDNPPQEIVKCFANHTITTVLAVIVGLLLTIFNVILLVQVATGNT</sequence>
<organism evidence="6 7">
    <name type="scientific">Boothiomyces macroporosus</name>
    <dbReference type="NCBI Taxonomy" id="261099"/>
    <lineage>
        <taxon>Eukaryota</taxon>
        <taxon>Fungi</taxon>
        <taxon>Fungi incertae sedis</taxon>
        <taxon>Chytridiomycota</taxon>
        <taxon>Chytridiomycota incertae sedis</taxon>
        <taxon>Chytridiomycetes</taxon>
        <taxon>Rhizophydiales</taxon>
        <taxon>Terramycetaceae</taxon>
        <taxon>Boothiomyces</taxon>
    </lineage>
</organism>
<dbReference type="GO" id="GO:0030026">
    <property type="term" value="P:intracellular manganese ion homeostasis"/>
    <property type="evidence" value="ECO:0007669"/>
    <property type="project" value="TreeGrafter"/>
</dbReference>
<evidence type="ECO:0000256" key="4">
    <source>
        <dbReference type="ARBA" id="ARBA00023136"/>
    </source>
</evidence>
<proteinExistence type="inferred from homology"/>
<feature type="transmembrane region" description="Helical" evidence="5">
    <location>
        <begin position="186"/>
        <end position="206"/>
    </location>
</feature>
<dbReference type="GO" id="GO:0015086">
    <property type="term" value="F:cadmium ion transmembrane transporter activity"/>
    <property type="evidence" value="ECO:0007669"/>
    <property type="project" value="TreeGrafter"/>
</dbReference>
<dbReference type="NCBIfam" id="NF037982">
    <property type="entry name" value="Nramp_1"/>
    <property type="match status" value="1"/>
</dbReference>
<dbReference type="Proteomes" id="UP001210925">
    <property type="component" value="Unassembled WGS sequence"/>
</dbReference>
<feature type="transmembrane region" description="Helical" evidence="5">
    <location>
        <begin position="344"/>
        <end position="367"/>
    </location>
</feature>
<dbReference type="GO" id="GO:0034755">
    <property type="term" value="P:iron ion transmembrane transport"/>
    <property type="evidence" value="ECO:0007669"/>
    <property type="project" value="TreeGrafter"/>
</dbReference>
<keyword evidence="4 5" id="KW-0472">Membrane</keyword>
<dbReference type="EMBL" id="JADGKB010000010">
    <property type="protein sequence ID" value="KAJ3260638.1"/>
    <property type="molecule type" value="Genomic_DNA"/>
</dbReference>
<dbReference type="NCBIfam" id="TIGR01197">
    <property type="entry name" value="nramp"/>
    <property type="match status" value="1"/>
</dbReference>
<dbReference type="PRINTS" id="PR00447">
    <property type="entry name" value="NATRESASSCMP"/>
</dbReference>
<evidence type="ECO:0000256" key="1">
    <source>
        <dbReference type="ARBA" id="ARBA00004141"/>
    </source>
</evidence>
<evidence type="ECO:0000313" key="7">
    <source>
        <dbReference type="Proteomes" id="UP001210925"/>
    </source>
</evidence>
<comment type="caution">
    <text evidence="6">The sequence shown here is derived from an EMBL/GenBank/DDBJ whole genome shotgun (WGS) entry which is preliminary data.</text>
</comment>
<dbReference type="Pfam" id="PF01566">
    <property type="entry name" value="Nramp"/>
    <property type="match status" value="1"/>
</dbReference>
<feature type="transmembrane region" description="Helical" evidence="5">
    <location>
        <begin position="125"/>
        <end position="153"/>
    </location>
</feature>
<feature type="transmembrane region" description="Helical" evidence="5">
    <location>
        <begin position="425"/>
        <end position="447"/>
    </location>
</feature>
<protein>
    <recommendedName>
        <fullName evidence="8">Natural resistance-associated macrophage protein</fullName>
    </recommendedName>
</protein>
<dbReference type="PANTHER" id="PTHR11706:SF101">
    <property type="entry name" value="MANGANESE TRANSPORTER SMF1"/>
    <property type="match status" value="1"/>
</dbReference>
<name>A0AAD5YAA7_9FUNG</name>
<keyword evidence="2 5" id="KW-0812">Transmembrane</keyword>
<evidence type="ECO:0008006" key="8">
    <source>
        <dbReference type="Google" id="ProtNLM"/>
    </source>
</evidence>
<dbReference type="InterPro" id="IPR001046">
    <property type="entry name" value="NRAMP_fam"/>
</dbReference>
<feature type="transmembrane region" description="Helical" evidence="5">
    <location>
        <begin position="159"/>
        <end position="179"/>
    </location>
</feature>
<dbReference type="HAMAP" id="MF_00221">
    <property type="entry name" value="NRAMP"/>
    <property type="match status" value="1"/>
</dbReference>
<evidence type="ECO:0000313" key="6">
    <source>
        <dbReference type="EMBL" id="KAJ3260638.1"/>
    </source>
</evidence>
<feature type="transmembrane region" description="Helical" evidence="5">
    <location>
        <begin position="226"/>
        <end position="245"/>
    </location>
</feature>
<feature type="transmembrane region" description="Helical" evidence="5">
    <location>
        <begin position="81"/>
        <end position="104"/>
    </location>
</feature>
<keyword evidence="3 5" id="KW-1133">Transmembrane helix</keyword>
<dbReference type="PANTHER" id="PTHR11706">
    <property type="entry name" value="SOLUTE CARRIER PROTEIN FAMILY 11 MEMBER"/>
    <property type="match status" value="1"/>
</dbReference>
<dbReference type="AlphaFoldDB" id="A0AAD5YAA7"/>
<feature type="transmembrane region" description="Helical" evidence="5">
    <location>
        <begin position="400"/>
        <end position="419"/>
    </location>
</feature>
<evidence type="ECO:0000256" key="3">
    <source>
        <dbReference type="ARBA" id="ARBA00022989"/>
    </source>
</evidence>
<keyword evidence="7" id="KW-1185">Reference proteome</keyword>
<evidence type="ECO:0000256" key="5">
    <source>
        <dbReference type="SAM" id="Phobius"/>
    </source>
</evidence>
<evidence type="ECO:0000256" key="2">
    <source>
        <dbReference type="ARBA" id="ARBA00022692"/>
    </source>
</evidence>
<dbReference type="GO" id="GO:0005384">
    <property type="term" value="F:manganese ion transmembrane transporter activity"/>
    <property type="evidence" value="ECO:0007669"/>
    <property type="project" value="TreeGrafter"/>
</dbReference>
<gene>
    <name evidence="6" type="ORF">HK103_000248</name>
</gene>
<accession>A0AAD5YAA7</accession>